<dbReference type="InterPro" id="IPR025586">
    <property type="entry name" value="PcfJ"/>
</dbReference>
<dbReference type="AlphaFoldDB" id="A0A329TQ03"/>
<comment type="caution">
    <text evidence="1">The sequence shown here is derived from an EMBL/GenBank/DDBJ whole genome shotgun (WGS) entry which is preliminary data.</text>
</comment>
<accession>A0A329TQ03</accession>
<gene>
    <name evidence="1" type="ORF">C4N26_13170</name>
</gene>
<evidence type="ECO:0008006" key="3">
    <source>
        <dbReference type="Google" id="ProtNLM"/>
    </source>
</evidence>
<protein>
    <recommendedName>
        <fullName evidence="3">PcfJ-like protein</fullName>
    </recommendedName>
</protein>
<sequence>MKKAEELKLYAPEPKRPELDAALCMSVAEGQGMGRYIKGKVLTVAVWDKKEKPLVVWRFFGDYWTGELRGNENPTKGELSPRQIEVKPCQCLTWRTEVPATKGESELLQNYFDDCRPGYLIGIVEDALSAHARKKREERNARQAAETKKLFENLPEPPEDLSKQVLKVCSDAGFLWVTNDKQNVIEPGGVEKKISIQRARCDSCGGEYTLSELLKHKSTATCECCGEKMQVRNTRYSVKRLWAARTFLWSKPQGDGVWIRRYLVYFDFKNHRAEPEFHGRGIWWTDGKTIKQWKRDWGEKAQYIMCQRPKLSAMLLAPSGPYQPYTLASHTDQFESDVRKVLKSEWMYQYDNHLNFPWEVRQWEIVNRYPMAESLVKTGWADALCSQVYDEYEHSTRINLRAETYYGVFGLNRQELAAVSQSKKSFREVDNALEWKEAGLAINGKNMAMTANIRKLSGMAKTLQESGMTRSLKYLRQQTRRATGSYNGQIALQVASDWLDYLDMAGQMKMNLNLEKVRFPLDLKRRHDDLVLERNKRRRKDALRGAASSIKKDAKELENQFHIENIYKKVRKIYEYDGAEYIIRVPDGAKAILEESRFLDHCIQRGTRYFERIAKRESYIFFMRRKADPNTPWYTLEVEPGGTVRQKRSYNNDQYADLEGAKPFIAEWQQVVQSRMTAAEIDFARQSKEIRAQEFAELKENGNIIRTGANAGKLLVDELMHDLMEVEKRVG</sequence>
<name>A0A329TQ03_9FIRM</name>
<evidence type="ECO:0000313" key="1">
    <source>
        <dbReference type="EMBL" id="RAW51821.1"/>
    </source>
</evidence>
<dbReference type="RefSeq" id="WP_022257365.1">
    <property type="nucleotide sequence ID" value="NZ_PRLB01000016.1"/>
</dbReference>
<dbReference type="Pfam" id="PF14284">
    <property type="entry name" value="PcfJ"/>
    <property type="match status" value="1"/>
</dbReference>
<dbReference type="EMBL" id="PRLB01000016">
    <property type="protein sequence ID" value="RAW51821.1"/>
    <property type="molecule type" value="Genomic_DNA"/>
</dbReference>
<proteinExistence type="predicted"/>
<evidence type="ECO:0000313" key="2">
    <source>
        <dbReference type="Proteomes" id="UP000251144"/>
    </source>
</evidence>
<reference evidence="1 2" key="1">
    <citation type="submission" date="2018-02" db="EMBL/GenBank/DDBJ databases">
        <title>Complete genome sequencing of Faecalibacterium prausnitzii strains isolated from the human gut.</title>
        <authorList>
            <person name="Fitzgerald B.C."/>
            <person name="Shkoporov A.N."/>
            <person name="Ross P.R."/>
            <person name="Hill C."/>
        </authorList>
    </citation>
    <scope>NUCLEOTIDE SEQUENCE [LARGE SCALE GENOMIC DNA]</scope>
    <source>
        <strain evidence="1 2">APC942/32-1</strain>
    </source>
</reference>
<dbReference type="OrthoDB" id="1802755at2"/>
<dbReference type="Proteomes" id="UP000251144">
    <property type="component" value="Unassembled WGS sequence"/>
</dbReference>
<organism evidence="1 2">
    <name type="scientific">Faecalibacterium prausnitzii</name>
    <dbReference type="NCBI Taxonomy" id="853"/>
    <lineage>
        <taxon>Bacteria</taxon>
        <taxon>Bacillati</taxon>
        <taxon>Bacillota</taxon>
        <taxon>Clostridia</taxon>
        <taxon>Eubacteriales</taxon>
        <taxon>Oscillospiraceae</taxon>
        <taxon>Faecalibacterium</taxon>
    </lineage>
</organism>